<keyword evidence="3" id="KW-0832">Ubl conjugation</keyword>
<dbReference type="Pfam" id="PF14631">
    <property type="entry name" value="FancD2"/>
    <property type="match status" value="1"/>
</dbReference>
<keyword evidence="4" id="KW-0539">Nucleus</keyword>
<feature type="region of interest" description="Disordered" evidence="6">
    <location>
        <begin position="1304"/>
        <end position="1349"/>
    </location>
</feature>
<proteinExistence type="inferred from homology"/>
<accession>A0A653CY98</accession>
<evidence type="ECO:0000256" key="6">
    <source>
        <dbReference type="SAM" id="MobiDB-lite"/>
    </source>
</evidence>
<dbReference type="GO" id="GO:0000793">
    <property type="term" value="C:condensed chromosome"/>
    <property type="evidence" value="ECO:0007669"/>
    <property type="project" value="TreeGrafter"/>
</dbReference>
<keyword evidence="8" id="KW-1185">Reference proteome</keyword>
<name>A0A653CY98_CALMS</name>
<dbReference type="GO" id="GO:1990918">
    <property type="term" value="P:double-strand break repair involved in meiotic recombination"/>
    <property type="evidence" value="ECO:0007669"/>
    <property type="project" value="TreeGrafter"/>
</dbReference>
<evidence type="ECO:0000313" key="8">
    <source>
        <dbReference type="Proteomes" id="UP000410492"/>
    </source>
</evidence>
<keyword evidence="2" id="KW-1017">Isopeptide bond</keyword>
<evidence type="ECO:0000256" key="5">
    <source>
        <dbReference type="ARBA" id="ARBA00093456"/>
    </source>
</evidence>
<evidence type="ECO:0000256" key="3">
    <source>
        <dbReference type="ARBA" id="ARBA00022843"/>
    </source>
</evidence>
<comment type="subcellular location">
    <subcellularLocation>
        <location evidence="1">Nucleus</location>
    </subcellularLocation>
</comment>
<reference evidence="7 8" key="1">
    <citation type="submission" date="2019-01" db="EMBL/GenBank/DDBJ databases">
        <authorList>
            <person name="Sayadi A."/>
        </authorList>
    </citation>
    <scope>NUCLEOTIDE SEQUENCE [LARGE SCALE GENOMIC DNA]</scope>
</reference>
<dbReference type="PANTHER" id="PTHR32086:SF0">
    <property type="entry name" value="FANCONI ANEMIA GROUP D2 PROTEIN"/>
    <property type="match status" value="1"/>
</dbReference>
<evidence type="ECO:0000313" key="7">
    <source>
        <dbReference type="EMBL" id="VEN52063.1"/>
    </source>
</evidence>
<dbReference type="EMBL" id="CAACVG010009096">
    <property type="protein sequence ID" value="VEN52063.1"/>
    <property type="molecule type" value="Genomic_DNA"/>
</dbReference>
<dbReference type="InterPro" id="IPR029448">
    <property type="entry name" value="FANCD2"/>
</dbReference>
<comment type="similarity">
    <text evidence="5">Belongs to the Fanconi anemia protein FANCD2 family.</text>
</comment>
<dbReference type="PANTHER" id="PTHR32086">
    <property type="entry name" value="FANCONI ANEMIA GROUP D2 PROTEIN"/>
    <property type="match status" value="1"/>
</dbReference>
<feature type="compositionally biased region" description="Polar residues" evidence="6">
    <location>
        <begin position="825"/>
        <end position="835"/>
    </location>
</feature>
<evidence type="ECO:0008006" key="9">
    <source>
        <dbReference type="Google" id="ProtNLM"/>
    </source>
</evidence>
<dbReference type="GO" id="GO:0005634">
    <property type="term" value="C:nucleus"/>
    <property type="evidence" value="ECO:0007669"/>
    <property type="project" value="UniProtKB-SubCell"/>
</dbReference>
<dbReference type="OrthoDB" id="27031at2759"/>
<protein>
    <recommendedName>
        <fullName evidence="9">Fanconi anemia group D2 protein</fullName>
    </recommendedName>
</protein>
<dbReference type="GO" id="GO:0036297">
    <property type="term" value="P:interstrand cross-link repair"/>
    <property type="evidence" value="ECO:0007669"/>
    <property type="project" value="TreeGrafter"/>
</dbReference>
<feature type="compositionally biased region" description="Basic and acidic residues" evidence="6">
    <location>
        <begin position="815"/>
        <end position="824"/>
    </location>
</feature>
<dbReference type="GO" id="GO:0070182">
    <property type="term" value="F:DNA polymerase binding"/>
    <property type="evidence" value="ECO:0007669"/>
    <property type="project" value="TreeGrafter"/>
</dbReference>
<evidence type="ECO:0000256" key="1">
    <source>
        <dbReference type="ARBA" id="ARBA00004123"/>
    </source>
</evidence>
<evidence type="ECO:0000256" key="4">
    <source>
        <dbReference type="ARBA" id="ARBA00023242"/>
    </source>
</evidence>
<organism evidence="7 8">
    <name type="scientific">Callosobruchus maculatus</name>
    <name type="common">Southern cowpea weevil</name>
    <name type="synonym">Pulse bruchid</name>
    <dbReference type="NCBI Taxonomy" id="64391"/>
    <lineage>
        <taxon>Eukaryota</taxon>
        <taxon>Metazoa</taxon>
        <taxon>Ecdysozoa</taxon>
        <taxon>Arthropoda</taxon>
        <taxon>Hexapoda</taxon>
        <taxon>Insecta</taxon>
        <taxon>Pterygota</taxon>
        <taxon>Neoptera</taxon>
        <taxon>Endopterygota</taxon>
        <taxon>Coleoptera</taxon>
        <taxon>Polyphaga</taxon>
        <taxon>Cucujiformia</taxon>
        <taxon>Chrysomeloidea</taxon>
        <taxon>Chrysomelidae</taxon>
        <taxon>Bruchinae</taxon>
        <taxon>Bruchini</taxon>
        <taxon>Callosobruchus</taxon>
    </lineage>
</organism>
<dbReference type="GO" id="GO:0031573">
    <property type="term" value="P:mitotic intra-S DNA damage checkpoint signaling"/>
    <property type="evidence" value="ECO:0007669"/>
    <property type="project" value="TreeGrafter"/>
</dbReference>
<gene>
    <name evidence="7" type="ORF">CALMAC_LOCUS12331</name>
</gene>
<feature type="region of interest" description="Disordered" evidence="6">
    <location>
        <begin position="798"/>
        <end position="842"/>
    </location>
</feature>
<dbReference type="Proteomes" id="UP000410492">
    <property type="component" value="Unassembled WGS sequence"/>
</dbReference>
<evidence type="ECO:0000256" key="2">
    <source>
        <dbReference type="ARBA" id="ARBA00022499"/>
    </source>
</evidence>
<sequence length="1349" mass="153212">MSDSDSPVLTSQIPKSQDHKIQLVFKNVLKQSGVILSLGEDPNILKQEQSIVVRDLEKNCSKLDAPLKEFIKGLEAFCKKEKYFKKALASSVLRKNNDSYDERHMDIEQESLVRIFLKTNQIQKYMIEILLNEIMAVAPEAVENTQHLHLLLTPLRYLPYIINPQELATRLLDILEIATFPSQLEILDSLPDIMPDSQYAETAKQLCKLMDDNDDLTGATIDCLNALELDSEIKAQVRDTILAKITGGTNLKVFPVLFSFLMSDCKSSNILPTLMKIRNALDMMMSSSEDSKEQESCRIVIFNKLHMYAISPKIVSESWMNMITGIRSHNDHKPIDYLLLFMLHSKAHLKKRIIEITFRKRVQSGLFKIKLLEKMFQEYMPQQLLKEYFESIIKIGCYLLRASNDQIVIEFACTLFQSLFNHPYTEPIYRREVLEALVILTCSVEQKKIINILRLLSSFLEEKLILQQHTVLLMRLLEKLDSFSLRDLKEVFEILCSLTCGEDADDSMSGLRDEIHMIVRKQLHSTKKSIKLRGIISAVVMARHIALLSQERDIEVPKGILNINQLPRGAARDAASILELTNASISGCPELIGLYYDQLASMLLPNTYFEPYFLAWLHDTSTVNFNEKYLIDTIPNALNDIVSSSQYALNRSDEMYELVQVNIAGLTLSNDTSVQLLAPHFRLLRLLNYRQQNGDLSSIDALLGSPVILPNVDDFDDLDSDQVKEVADCLFHCANWFRELVSGFVTQKSKRIRAKVAQRLQDLIEIEEKLKKCLERCPEHKLPCSYFDSVNELNRTVSPAKKDTKARNPRKKLKTSNENDHDKTAATTQGNTQAVSKKKKQISKSFDNESEIKFREMDTDILLLLKYPLKFSDEELIQSTQTATLSLDQLKFILKDFVSKVSVLIQGKDVGLSHLNMVVPIHVIADGTILLPNLNRHLQAVVRKISRILEGTDGRTDMAELFTEESLGLKTCFGLIIEIFYLMFSWTGFQHHSNLELLKKLLISLRDAESQTPLSANRLITECITSLTGYTAQCLEISQGVHLIKAMEVLYSITTPSNDIQKKIVAAAGKLLSKRWYNHKGALDSGKNYNTYVDTLIKVYLSGVSAKIICGFVGKLQEQADMLKTKEDCLPMMSSIDKQCFHIFYNALCTALLKRVKTEVEALTNSEHLQLWETTTLAMQGLMSIAKVKNTKAVLGSFLKKSIEILKVFLSHGIPIMELTLRSRPDEVVKIFKNLQISTRFLHHLCCHSKLMKDSSLLAFVPKFRLILETLVYRVKATLVANNCSDAFWMGNLRNKDLEGEDILSQSTAAETDVQQDDEEELPDDDSDLDDSGNEATTERNTEGSEAFD</sequence>
<feature type="compositionally biased region" description="Acidic residues" evidence="6">
    <location>
        <begin position="1314"/>
        <end position="1333"/>
    </location>
</feature>
<dbReference type="GO" id="GO:0007129">
    <property type="term" value="P:homologous chromosome pairing at meiosis"/>
    <property type="evidence" value="ECO:0007669"/>
    <property type="project" value="TreeGrafter"/>
</dbReference>